<proteinExistence type="predicted"/>
<dbReference type="Pfam" id="PF17682">
    <property type="entry name" value="Tau95_N"/>
    <property type="match status" value="1"/>
</dbReference>
<dbReference type="GO" id="GO:0001003">
    <property type="term" value="F:RNA polymerase III type 2 promoter sequence-specific DNA binding"/>
    <property type="evidence" value="ECO:0007669"/>
    <property type="project" value="TreeGrafter"/>
</dbReference>
<dbReference type="GO" id="GO:0006384">
    <property type="term" value="P:transcription initiation at RNA polymerase III promoter"/>
    <property type="evidence" value="ECO:0007669"/>
    <property type="project" value="InterPro"/>
</dbReference>
<dbReference type="InterPro" id="IPR040454">
    <property type="entry name" value="TF_IIIC_Tfc1/Sfc1"/>
</dbReference>
<keyword evidence="4" id="KW-0539">Nucleus</keyword>
<evidence type="ECO:0000259" key="6">
    <source>
        <dbReference type="Pfam" id="PF09734"/>
    </source>
</evidence>
<reference evidence="8" key="1">
    <citation type="submission" date="2020-12" db="EMBL/GenBank/DDBJ databases">
        <title>Metabolic potential, ecology and presence of endohyphal bacteria is reflected in genomic diversity of Mucoromycotina.</title>
        <authorList>
            <person name="Muszewska A."/>
            <person name="Okrasinska A."/>
            <person name="Steczkiewicz K."/>
            <person name="Drgas O."/>
            <person name="Orlowska M."/>
            <person name="Perlinska-Lenart U."/>
            <person name="Aleksandrzak-Piekarczyk T."/>
            <person name="Szatraj K."/>
            <person name="Zielenkiewicz U."/>
            <person name="Pilsyk S."/>
            <person name="Malc E."/>
            <person name="Mieczkowski P."/>
            <person name="Kruszewska J.S."/>
            <person name="Biernat P."/>
            <person name="Pawlowska J."/>
        </authorList>
    </citation>
    <scope>NUCLEOTIDE SEQUENCE</scope>
    <source>
        <strain evidence="8">WA0000017839</strain>
    </source>
</reference>
<dbReference type="AlphaFoldDB" id="A0A8H7V678"/>
<evidence type="ECO:0000313" key="8">
    <source>
        <dbReference type="EMBL" id="KAG2207007.1"/>
    </source>
</evidence>
<gene>
    <name evidence="8" type="ORF">INT47_008476</name>
</gene>
<dbReference type="InterPro" id="IPR019136">
    <property type="entry name" value="TF_IIIC_su-5_HTH"/>
</dbReference>
<evidence type="ECO:0000313" key="9">
    <source>
        <dbReference type="Proteomes" id="UP000603453"/>
    </source>
</evidence>
<sequence length="539" mass="62374">MEPEYPTSEIIPIGKKKYFCVEYPGYVKRAERAIETMGGIKSLTEAVVDNSYVELRFRATDMFSHPINGYVVKSSKLLVKVTRRVKKVKYSDTIIEDPSWKVEVEGVISKTLRFRGLADFQYLVPKTDKIRQLKEALVKGDVQHIVDYKVADDDNHDDLRNIPPPSFTATEVPFTYQYRQNAPVVRVRMKEADGTYTIKLVNRSLRSASNMTTVRFHEENYPTKSWQLLAKPVKEIDLEAVEAVKKLFEERPIWSRHNVNCLLPGKYHKQIKAALCHSAFVFTDGPWRDFWVKYGVDPRTDIKYQNIDVRRFFSPTSKPKPKKHAILRKRLDGVPTKVEERQVDDEEIQGLFIFDGKNVPIEKITYQVIDITDPDILKLIDNPAYYKSEVTKDGGYYYKCVNRRIRVCLRKKHLALLENGYADPLSDVEDGLLEAIEREKLKDGEGNDDDEEDDGEEGDSRDIKENAVKEAMQAMDKPGSSKRLTEVVDEYMDELVKGDPLHDDEFLDMETLDDYDEDLDAFEEVEGDNEETMEEMMEE</sequence>
<keyword evidence="2" id="KW-0238">DNA-binding</keyword>
<dbReference type="Gene3D" id="3.30.200.160">
    <property type="entry name" value="TFIIIC, subcomplex tauA, subunit Sfc1, barrel domain"/>
    <property type="match status" value="1"/>
</dbReference>
<organism evidence="8 9">
    <name type="scientific">Mucor saturninus</name>
    <dbReference type="NCBI Taxonomy" id="64648"/>
    <lineage>
        <taxon>Eukaryota</taxon>
        <taxon>Fungi</taxon>
        <taxon>Fungi incertae sedis</taxon>
        <taxon>Mucoromycota</taxon>
        <taxon>Mucoromycotina</taxon>
        <taxon>Mucoromycetes</taxon>
        <taxon>Mucorales</taxon>
        <taxon>Mucorineae</taxon>
        <taxon>Mucoraceae</taxon>
        <taxon>Mucor</taxon>
    </lineage>
</organism>
<dbReference type="GO" id="GO:0000127">
    <property type="term" value="C:transcription factor TFIIIC complex"/>
    <property type="evidence" value="ECO:0007669"/>
    <property type="project" value="InterPro"/>
</dbReference>
<feature type="domain" description="Transcription factor IIIC subunit 5 HTH" evidence="6">
    <location>
        <begin position="162"/>
        <end position="309"/>
    </location>
</feature>
<dbReference type="PANTHER" id="PTHR13230">
    <property type="entry name" value="GENERAL TRANSCRIPTION FACTOR IIIC, POLYPEPTIDE 5"/>
    <property type="match status" value="1"/>
</dbReference>
<feature type="compositionally biased region" description="Acidic residues" evidence="5">
    <location>
        <begin position="446"/>
        <end position="457"/>
    </location>
</feature>
<protein>
    <submittedName>
        <fullName evidence="8">Uncharacterized protein</fullName>
    </submittedName>
</protein>
<comment type="caution">
    <text evidence="8">The sequence shown here is derived from an EMBL/GenBank/DDBJ whole genome shotgun (WGS) entry which is preliminary data.</text>
</comment>
<dbReference type="EMBL" id="JAEPRD010000027">
    <property type="protein sequence ID" value="KAG2207007.1"/>
    <property type="molecule type" value="Genomic_DNA"/>
</dbReference>
<dbReference type="GO" id="GO:0005634">
    <property type="term" value="C:nucleus"/>
    <property type="evidence" value="ECO:0007669"/>
    <property type="project" value="UniProtKB-SubCell"/>
</dbReference>
<evidence type="ECO:0000256" key="1">
    <source>
        <dbReference type="ARBA" id="ARBA00004123"/>
    </source>
</evidence>
<evidence type="ECO:0000259" key="7">
    <source>
        <dbReference type="Pfam" id="PF17682"/>
    </source>
</evidence>
<dbReference type="Pfam" id="PF09734">
    <property type="entry name" value="Tau95"/>
    <property type="match status" value="1"/>
</dbReference>
<evidence type="ECO:0000256" key="5">
    <source>
        <dbReference type="SAM" id="MobiDB-lite"/>
    </source>
</evidence>
<evidence type="ECO:0000256" key="2">
    <source>
        <dbReference type="ARBA" id="ARBA00023125"/>
    </source>
</evidence>
<dbReference type="InterPro" id="IPR042536">
    <property type="entry name" value="TFIIIC_tauA_Sfc1"/>
</dbReference>
<evidence type="ECO:0000256" key="3">
    <source>
        <dbReference type="ARBA" id="ARBA00023163"/>
    </source>
</evidence>
<feature type="region of interest" description="Disordered" evidence="5">
    <location>
        <begin position="441"/>
        <end position="462"/>
    </location>
</feature>
<evidence type="ECO:0000256" key="4">
    <source>
        <dbReference type="ARBA" id="ARBA00023242"/>
    </source>
</evidence>
<dbReference type="GO" id="GO:0001002">
    <property type="term" value="F:RNA polymerase III type 1 promoter sequence-specific DNA binding"/>
    <property type="evidence" value="ECO:0007669"/>
    <property type="project" value="TreeGrafter"/>
</dbReference>
<feature type="domain" description="Transcription factor IIIC subunit Tfc1/Sfc1 triple barrel" evidence="7">
    <location>
        <begin position="20"/>
        <end position="123"/>
    </location>
</feature>
<comment type="subcellular location">
    <subcellularLocation>
        <location evidence="1">Nucleus</location>
    </subcellularLocation>
</comment>
<name>A0A8H7V678_9FUNG</name>
<dbReference type="PANTHER" id="PTHR13230:SF5">
    <property type="entry name" value="GENERAL TRANSCRIPTION FACTOR 3C POLYPEPTIDE 5"/>
    <property type="match status" value="1"/>
</dbReference>
<dbReference type="OrthoDB" id="5598268at2759"/>
<keyword evidence="9" id="KW-1185">Reference proteome</keyword>
<keyword evidence="3" id="KW-0804">Transcription</keyword>
<accession>A0A8H7V678</accession>
<dbReference type="Proteomes" id="UP000603453">
    <property type="component" value="Unassembled WGS sequence"/>
</dbReference>
<dbReference type="InterPro" id="IPR041499">
    <property type="entry name" value="Tfc1/Sfc1_N"/>
</dbReference>